<evidence type="ECO:0000313" key="1">
    <source>
        <dbReference type="EMBL" id="CDW25769.1"/>
    </source>
</evidence>
<dbReference type="OrthoDB" id="6252992at2759"/>
<reference evidence="1" key="1">
    <citation type="submission" date="2014-05" db="EMBL/GenBank/DDBJ databases">
        <authorList>
            <person name="Chronopoulou M."/>
        </authorList>
    </citation>
    <scope>NUCLEOTIDE SEQUENCE</scope>
    <source>
        <tissue evidence="1">Whole organism</tissue>
    </source>
</reference>
<proteinExistence type="predicted"/>
<dbReference type="AlphaFoldDB" id="A0A0K2TIK3"/>
<name>A0A0K2TIK3_LEPSM</name>
<dbReference type="EMBL" id="HACA01008408">
    <property type="protein sequence ID" value="CDW25769.1"/>
    <property type="molecule type" value="Transcribed_RNA"/>
</dbReference>
<sequence length="89" mass="9923">MSDEEEVVKRPLLNETSVLSLLQARVAAAARPAAKKSTVVLPHHHSKSQFLPMEVVTSMAAAFVQAKQQQLAIQDSEAQVRPFHFLRFK</sequence>
<protein>
    <submittedName>
        <fullName evidence="1">Uncharacterized protein</fullName>
    </submittedName>
</protein>
<organism evidence="1">
    <name type="scientific">Lepeophtheirus salmonis</name>
    <name type="common">Salmon louse</name>
    <name type="synonym">Caligus salmonis</name>
    <dbReference type="NCBI Taxonomy" id="72036"/>
    <lineage>
        <taxon>Eukaryota</taxon>
        <taxon>Metazoa</taxon>
        <taxon>Ecdysozoa</taxon>
        <taxon>Arthropoda</taxon>
        <taxon>Crustacea</taxon>
        <taxon>Multicrustacea</taxon>
        <taxon>Hexanauplia</taxon>
        <taxon>Copepoda</taxon>
        <taxon>Siphonostomatoida</taxon>
        <taxon>Caligidae</taxon>
        <taxon>Lepeophtheirus</taxon>
    </lineage>
</organism>
<accession>A0A0K2TIK3</accession>